<sequence>MAALDETTPRSFFEHARQHEIIFKKADEFVVNDIERNLFDSTTGTATNAANPSKQTTFRRSSKKISQMLQQILQRGELQVEPSWVHKYLGQLHYKRLVRQKNYGI</sequence>
<protein>
    <submittedName>
        <fullName evidence="3">Uncharacterized protein</fullName>
    </submittedName>
</protein>
<gene>
    <name evidence="3" type="ORF">GPM918_LOCUS17630</name>
    <name evidence="2" type="ORF">OVA965_LOCUS7885</name>
    <name evidence="5" type="ORF">SRO942_LOCUS17627</name>
    <name evidence="4" type="ORF">TMI583_LOCUS7881</name>
</gene>
<evidence type="ECO:0000313" key="5">
    <source>
        <dbReference type="EMBL" id="CAF3844360.1"/>
    </source>
</evidence>
<name>A0A814MGE0_9BILA</name>
<evidence type="ECO:0000313" key="4">
    <source>
        <dbReference type="EMBL" id="CAF3650917.1"/>
    </source>
</evidence>
<dbReference type="OrthoDB" id="9991312at2759"/>
<evidence type="ECO:0000313" key="3">
    <source>
        <dbReference type="EMBL" id="CAF1078132.1"/>
    </source>
</evidence>
<evidence type="ECO:0000256" key="1">
    <source>
        <dbReference type="SAM" id="MobiDB-lite"/>
    </source>
</evidence>
<evidence type="ECO:0000313" key="2">
    <source>
        <dbReference type="EMBL" id="CAF0866086.1"/>
    </source>
</evidence>
<dbReference type="AlphaFoldDB" id="A0A814MGE0"/>
<evidence type="ECO:0000313" key="6">
    <source>
        <dbReference type="Proteomes" id="UP000663829"/>
    </source>
</evidence>
<dbReference type="EMBL" id="CAJNOK010002578">
    <property type="protein sequence ID" value="CAF0866086.1"/>
    <property type="molecule type" value="Genomic_DNA"/>
</dbReference>
<dbReference type="EMBL" id="CAJNOQ010004892">
    <property type="protein sequence ID" value="CAF1078132.1"/>
    <property type="molecule type" value="Genomic_DNA"/>
</dbReference>
<organism evidence="3 6">
    <name type="scientific">Didymodactylos carnosus</name>
    <dbReference type="NCBI Taxonomy" id="1234261"/>
    <lineage>
        <taxon>Eukaryota</taxon>
        <taxon>Metazoa</taxon>
        <taxon>Spiralia</taxon>
        <taxon>Gnathifera</taxon>
        <taxon>Rotifera</taxon>
        <taxon>Eurotatoria</taxon>
        <taxon>Bdelloidea</taxon>
        <taxon>Philodinida</taxon>
        <taxon>Philodinidae</taxon>
        <taxon>Didymodactylos</taxon>
    </lineage>
</organism>
<proteinExistence type="predicted"/>
<dbReference type="Proteomes" id="UP000663829">
    <property type="component" value="Unassembled WGS sequence"/>
</dbReference>
<dbReference type="EMBL" id="CAJOBC010004892">
    <property type="protein sequence ID" value="CAF3844360.1"/>
    <property type="molecule type" value="Genomic_DNA"/>
</dbReference>
<feature type="region of interest" description="Disordered" evidence="1">
    <location>
        <begin position="42"/>
        <end position="61"/>
    </location>
</feature>
<dbReference type="Proteomes" id="UP000682733">
    <property type="component" value="Unassembled WGS sequence"/>
</dbReference>
<dbReference type="EMBL" id="CAJOBA010002579">
    <property type="protein sequence ID" value="CAF3650917.1"/>
    <property type="molecule type" value="Genomic_DNA"/>
</dbReference>
<dbReference type="Proteomes" id="UP000681722">
    <property type="component" value="Unassembled WGS sequence"/>
</dbReference>
<keyword evidence="6" id="KW-1185">Reference proteome</keyword>
<reference evidence="3" key="1">
    <citation type="submission" date="2021-02" db="EMBL/GenBank/DDBJ databases">
        <authorList>
            <person name="Nowell W R."/>
        </authorList>
    </citation>
    <scope>NUCLEOTIDE SEQUENCE</scope>
</reference>
<accession>A0A814MGE0</accession>
<comment type="caution">
    <text evidence="3">The sequence shown here is derived from an EMBL/GenBank/DDBJ whole genome shotgun (WGS) entry which is preliminary data.</text>
</comment>
<dbReference type="Proteomes" id="UP000677228">
    <property type="component" value="Unassembled WGS sequence"/>
</dbReference>